<dbReference type="Pfam" id="PF14833">
    <property type="entry name" value="NAD_binding_11"/>
    <property type="match status" value="1"/>
</dbReference>
<evidence type="ECO:0000256" key="3">
    <source>
        <dbReference type="ARBA" id="ARBA00023027"/>
    </source>
</evidence>
<dbReference type="GO" id="GO:0051287">
    <property type="term" value="F:NAD binding"/>
    <property type="evidence" value="ECO:0007669"/>
    <property type="project" value="InterPro"/>
</dbReference>
<evidence type="ECO:0000256" key="1">
    <source>
        <dbReference type="ARBA" id="ARBA00009080"/>
    </source>
</evidence>
<dbReference type="InterPro" id="IPR006115">
    <property type="entry name" value="6PGDH_NADP-bd"/>
</dbReference>
<dbReference type="PANTHER" id="PTHR43060:SF15">
    <property type="entry name" value="3-HYDROXYISOBUTYRATE DEHYDROGENASE-LIKE 1, MITOCHONDRIAL-RELATED"/>
    <property type="match status" value="1"/>
</dbReference>
<evidence type="ECO:0000256" key="2">
    <source>
        <dbReference type="ARBA" id="ARBA00023002"/>
    </source>
</evidence>
<dbReference type="SUPFAM" id="SSF48179">
    <property type="entry name" value="6-phosphogluconate dehydrogenase C-terminal domain-like"/>
    <property type="match status" value="1"/>
</dbReference>
<dbReference type="GO" id="GO:0016054">
    <property type="term" value="P:organic acid catabolic process"/>
    <property type="evidence" value="ECO:0007669"/>
    <property type="project" value="UniProtKB-ARBA"/>
</dbReference>
<dbReference type="InterPro" id="IPR002204">
    <property type="entry name" value="3-OH-isobutyrate_DH-rel_CS"/>
</dbReference>
<dbReference type="OrthoDB" id="3185659at2"/>
<name>J0NNI0_9ACTO</name>
<comment type="caution">
    <text evidence="7">The sequence shown here is derived from an EMBL/GenBank/DDBJ whole genome shotgun (WGS) entry which is preliminary data.</text>
</comment>
<dbReference type="AlphaFoldDB" id="J0NNI0"/>
<feature type="domain" description="3-hydroxyisobutyrate dehydrogenase-like NAD-binding" evidence="6">
    <location>
        <begin position="177"/>
        <end position="296"/>
    </location>
</feature>
<dbReference type="Gene3D" id="3.40.50.720">
    <property type="entry name" value="NAD(P)-binding Rossmann-like Domain"/>
    <property type="match status" value="1"/>
</dbReference>
<dbReference type="InterPro" id="IPR013328">
    <property type="entry name" value="6PGD_dom2"/>
</dbReference>
<gene>
    <name evidence="7" type="ORF">HMPREF1318_0209</name>
</gene>
<dbReference type="InterPro" id="IPR029154">
    <property type="entry name" value="HIBADH-like_NADP-bd"/>
</dbReference>
<dbReference type="Gene3D" id="1.10.1040.10">
    <property type="entry name" value="N-(1-d-carboxylethyl)-l-norvaline Dehydrogenase, domain 2"/>
    <property type="match status" value="1"/>
</dbReference>
<sequence>MSVAERENREAHSREIALVGLGAMGLPMALNLLAAGHRVTSRSGDAGRTARFAQAGGVVGASWAEVLEGADVVITVLPDGGVVRDLIDRPDGVAQHVPSGALMIDMSTTSPQDARAVGARCAELGIDFIDAPVSGGVTGAEAGTLSIMVGGREADLERARPVLEAMGASITHVGPLGSGQVAKAANQLLVGSTLTALGEAVLLLERSGVDPAVALEALAGGLAGSRILEAKGAKVIDREFSPTFTTRLHAKDMAIVRAAAQDAGCVLPVADRVNEVFAVAIANGLNEQDHSAVVRVAELLSGTHPTDWSKEP</sequence>
<evidence type="ECO:0000313" key="7">
    <source>
        <dbReference type="EMBL" id="EJF46322.1"/>
    </source>
</evidence>
<dbReference type="InterPro" id="IPR036291">
    <property type="entry name" value="NAD(P)-bd_dom_sf"/>
</dbReference>
<dbReference type="eggNOG" id="COG2084">
    <property type="taxonomic scope" value="Bacteria"/>
</dbReference>
<evidence type="ECO:0000259" key="6">
    <source>
        <dbReference type="Pfam" id="PF14833"/>
    </source>
</evidence>
<dbReference type="Pfam" id="PF03446">
    <property type="entry name" value="NAD_binding_2"/>
    <property type="match status" value="1"/>
</dbReference>
<dbReference type="GO" id="GO:0050661">
    <property type="term" value="F:NADP binding"/>
    <property type="evidence" value="ECO:0007669"/>
    <property type="project" value="InterPro"/>
</dbReference>
<keyword evidence="3" id="KW-0520">NAD</keyword>
<dbReference type="GO" id="GO:0016491">
    <property type="term" value="F:oxidoreductase activity"/>
    <property type="evidence" value="ECO:0007669"/>
    <property type="project" value="UniProtKB-KW"/>
</dbReference>
<dbReference type="InterPro" id="IPR008927">
    <property type="entry name" value="6-PGluconate_DH-like_C_sf"/>
</dbReference>
<feature type="domain" description="6-phosphogluconate dehydrogenase NADP-binding" evidence="5">
    <location>
        <begin position="15"/>
        <end position="174"/>
    </location>
</feature>
<dbReference type="EMBL" id="AKFT01000065">
    <property type="protein sequence ID" value="EJF46322.1"/>
    <property type="molecule type" value="Genomic_DNA"/>
</dbReference>
<dbReference type="Proteomes" id="UP000002941">
    <property type="component" value="Unassembled WGS sequence"/>
</dbReference>
<protein>
    <submittedName>
        <fullName evidence="7">NADP oxidoreductase coenzyme F420-dependent</fullName>
    </submittedName>
</protein>
<accession>J0NNI0</accession>
<evidence type="ECO:0000256" key="4">
    <source>
        <dbReference type="PIRSR" id="PIRSR000103-1"/>
    </source>
</evidence>
<feature type="active site" evidence="4">
    <location>
        <position position="183"/>
    </location>
</feature>
<comment type="similarity">
    <text evidence="1">Belongs to the HIBADH-related family.</text>
</comment>
<evidence type="ECO:0000313" key="8">
    <source>
        <dbReference type="Proteomes" id="UP000002941"/>
    </source>
</evidence>
<organism evidence="7 8">
    <name type="scientific">Actinomyces massiliensis F0489</name>
    <dbReference type="NCBI Taxonomy" id="1125718"/>
    <lineage>
        <taxon>Bacteria</taxon>
        <taxon>Bacillati</taxon>
        <taxon>Actinomycetota</taxon>
        <taxon>Actinomycetes</taxon>
        <taxon>Actinomycetales</taxon>
        <taxon>Actinomycetaceae</taxon>
        <taxon>Actinomyces</taxon>
    </lineage>
</organism>
<keyword evidence="8" id="KW-1185">Reference proteome</keyword>
<keyword evidence="2" id="KW-0560">Oxidoreductase</keyword>
<dbReference type="PANTHER" id="PTHR43060">
    <property type="entry name" value="3-HYDROXYISOBUTYRATE DEHYDROGENASE-LIKE 1, MITOCHONDRIAL-RELATED"/>
    <property type="match status" value="1"/>
</dbReference>
<dbReference type="PIRSF" id="PIRSF000103">
    <property type="entry name" value="HIBADH"/>
    <property type="match status" value="1"/>
</dbReference>
<dbReference type="PATRIC" id="fig|1125718.3.peg.974"/>
<dbReference type="RefSeq" id="WP_008730697.1">
    <property type="nucleotide sequence ID" value="NZ_AKFT01000065.1"/>
</dbReference>
<proteinExistence type="inferred from homology"/>
<dbReference type="SUPFAM" id="SSF51735">
    <property type="entry name" value="NAD(P)-binding Rossmann-fold domains"/>
    <property type="match status" value="1"/>
</dbReference>
<dbReference type="PROSITE" id="PS00895">
    <property type="entry name" value="3_HYDROXYISOBUT_DH"/>
    <property type="match status" value="1"/>
</dbReference>
<reference evidence="7 8" key="1">
    <citation type="submission" date="2012-05" db="EMBL/GenBank/DDBJ databases">
        <authorList>
            <person name="Harkins D.M."/>
            <person name="Madupu R."/>
            <person name="Durkin A.S."/>
            <person name="Torralba M."/>
            <person name="Methe B."/>
            <person name="Sutton G.G."/>
            <person name="Nelson K.E."/>
        </authorList>
    </citation>
    <scope>NUCLEOTIDE SEQUENCE [LARGE SCALE GENOMIC DNA]</scope>
    <source>
        <strain evidence="7 8">F0489</strain>
    </source>
</reference>
<evidence type="ECO:0000259" key="5">
    <source>
        <dbReference type="Pfam" id="PF03446"/>
    </source>
</evidence>
<dbReference type="InterPro" id="IPR015815">
    <property type="entry name" value="HIBADH-related"/>
</dbReference>